<protein>
    <recommendedName>
        <fullName evidence="3">TRAP transporter TAXI family solute receptor</fullName>
    </recommendedName>
</protein>
<name>A0A291LYJ9_9RHOB</name>
<dbReference type="OrthoDB" id="8111384at2"/>
<dbReference type="Proteomes" id="UP000219050">
    <property type="component" value="Chromosome"/>
</dbReference>
<dbReference type="PANTHER" id="PTHR42941">
    <property type="entry name" value="SLL1037 PROTEIN"/>
    <property type="match status" value="1"/>
</dbReference>
<accession>A0A291LYJ9</accession>
<dbReference type="PANTHER" id="PTHR42941:SF1">
    <property type="entry name" value="SLL1037 PROTEIN"/>
    <property type="match status" value="1"/>
</dbReference>
<evidence type="ECO:0000313" key="1">
    <source>
        <dbReference type="EMBL" id="ATI41771.1"/>
    </source>
</evidence>
<dbReference type="EMBL" id="CP021404">
    <property type="protein sequence ID" value="ATI41771.1"/>
    <property type="molecule type" value="Genomic_DNA"/>
</dbReference>
<dbReference type="NCBIfam" id="TIGR02122">
    <property type="entry name" value="TRAP_TAXI"/>
    <property type="match status" value="1"/>
</dbReference>
<keyword evidence="2" id="KW-1185">Reference proteome</keyword>
<organism evidence="1 2">
    <name type="scientific">Pacificitalea manganoxidans</name>
    <dbReference type="NCBI Taxonomy" id="1411902"/>
    <lineage>
        <taxon>Bacteria</taxon>
        <taxon>Pseudomonadati</taxon>
        <taxon>Pseudomonadota</taxon>
        <taxon>Alphaproteobacteria</taxon>
        <taxon>Rhodobacterales</taxon>
        <taxon>Paracoccaceae</taxon>
        <taxon>Pacificitalea</taxon>
    </lineage>
</organism>
<dbReference type="Gene3D" id="3.40.190.10">
    <property type="entry name" value="Periplasmic binding protein-like II"/>
    <property type="match status" value="2"/>
</dbReference>
<reference evidence="1 2" key="1">
    <citation type="submission" date="2017-05" db="EMBL/GenBank/DDBJ databases">
        <title>Comparative genomic and metabolic analysis of manganese-oxidizing mechanisms in Celeribater manganoxidans DY25T: its adaption to the environment of polymetallic nodule.</title>
        <authorList>
            <person name="Wang X."/>
        </authorList>
    </citation>
    <scope>NUCLEOTIDE SEQUENCE [LARGE SCALE GENOMIC DNA]</scope>
    <source>
        <strain evidence="1 2">DY25</strain>
    </source>
</reference>
<gene>
    <name evidence="1" type="ORF">CBW24_07015</name>
</gene>
<dbReference type="Pfam" id="PF16868">
    <property type="entry name" value="NMT1_3"/>
    <property type="match status" value="1"/>
</dbReference>
<evidence type="ECO:0000313" key="2">
    <source>
        <dbReference type="Proteomes" id="UP000219050"/>
    </source>
</evidence>
<proteinExistence type="predicted"/>
<dbReference type="KEGG" id="cmag:CBW24_07015"/>
<dbReference type="InterPro" id="IPR011852">
    <property type="entry name" value="TRAP_TAXI"/>
</dbReference>
<evidence type="ECO:0008006" key="3">
    <source>
        <dbReference type="Google" id="ProtNLM"/>
    </source>
</evidence>
<dbReference type="AlphaFoldDB" id="A0A291LYJ9"/>
<sequence>MTCVVVIRSVWEDSHVHLVKGLLVAATLAAGATVAQAQSLSLEGGGAASLTGIVPQTYAQFAAEEGISLQVVLGQTLTRSALKLAAGRIDMAVVPPPAFGAMSRGVGPYADQGDQAKAMAENVRALFGFPGGTLHAITWADSGVEDWGDLAGKRVYIGPPAGAASGQIQGMITAASGGLAAGNDYEGVRAPWGAAQQSFQDGQFDVYVALAAVGSQALNELSLQREIRILGVPDEVLSTDAWTEALTKGALVKTQIPAGTYSGNVTGDTDLTTAATSMMMAVHKDMDDDTAYALTKAYWENLESMMNANALMRTIDIDNRFGGTNAPLHPGAVRYYEEAGIEIPANLMP</sequence>
<dbReference type="SUPFAM" id="SSF53850">
    <property type="entry name" value="Periplasmic binding protein-like II"/>
    <property type="match status" value="1"/>
</dbReference>